<dbReference type="PROSITE" id="PS50896">
    <property type="entry name" value="LISH"/>
    <property type="match status" value="1"/>
</dbReference>
<keyword evidence="3" id="KW-1185">Reference proteome</keyword>
<feature type="compositionally biased region" description="Basic residues" evidence="1">
    <location>
        <begin position="247"/>
        <end position="256"/>
    </location>
</feature>
<feature type="compositionally biased region" description="Basic residues" evidence="1">
    <location>
        <begin position="164"/>
        <end position="176"/>
    </location>
</feature>
<dbReference type="InterPro" id="IPR006594">
    <property type="entry name" value="LisH"/>
</dbReference>
<feature type="region of interest" description="Disordered" evidence="1">
    <location>
        <begin position="156"/>
        <end position="319"/>
    </location>
</feature>
<accession>A0AAV2MIQ1</accession>
<feature type="compositionally biased region" description="Basic and acidic residues" evidence="1">
    <location>
        <begin position="76"/>
        <end position="86"/>
    </location>
</feature>
<evidence type="ECO:0000313" key="3">
    <source>
        <dbReference type="Proteomes" id="UP001497482"/>
    </source>
</evidence>
<protein>
    <recommendedName>
        <fullName evidence="4">LisH domain-containing protein</fullName>
    </recommendedName>
</protein>
<dbReference type="EMBL" id="OZ035830">
    <property type="protein sequence ID" value="CAL1613286.1"/>
    <property type="molecule type" value="Genomic_DNA"/>
</dbReference>
<gene>
    <name evidence="2" type="ORF">KC01_LOCUS39527</name>
</gene>
<feature type="compositionally biased region" description="Basic residues" evidence="1">
    <location>
        <begin position="113"/>
        <end position="123"/>
    </location>
</feature>
<dbReference type="Proteomes" id="UP001497482">
    <property type="component" value="Chromosome 8"/>
</dbReference>
<dbReference type="SMART" id="SM00667">
    <property type="entry name" value="LisH"/>
    <property type="match status" value="1"/>
</dbReference>
<evidence type="ECO:0000256" key="1">
    <source>
        <dbReference type="SAM" id="MobiDB-lite"/>
    </source>
</evidence>
<name>A0AAV2MIQ1_KNICA</name>
<feature type="region of interest" description="Disordered" evidence="1">
    <location>
        <begin position="57"/>
        <end position="136"/>
    </location>
</feature>
<evidence type="ECO:0008006" key="4">
    <source>
        <dbReference type="Google" id="ProtNLM"/>
    </source>
</evidence>
<dbReference type="AlphaFoldDB" id="A0AAV2MIQ1"/>
<sequence>MAASNPELIPLIYRHLKEHGFHTAAEALQKQSIQNETPPPASLLDIYSSWLKTCKRKKKLSSSTPGKKPAKPIKAAAERKNKDKAAKQRGSPNKKSPTKEKKVDGKASEKKIKSNKKQAKKKKSGEDSDSDSSLDVEKWKKLVEQMTDADLAKVEEFNALAAPKPKRVRKSRAKPKPKSEDQPSKTPEKYTEDIVAQKTLENVAEDSNPITEEMAPKKKKKKKDKSRVELDTLPPEDVIAETTQRTEKKKKKKKQCHVSEVPEEPSDPPSTPQTPGPKKKKHKLQPEELTEADPSSPTAENETPKKKKKKSTKGQGTES</sequence>
<evidence type="ECO:0000313" key="2">
    <source>
        <dbReference type="EMBL" id="CAL1613286.1"/>
    </source>
</evidence>
<reference evidence="2 3" key="1">
    <citation type="submission" date="2024-04" db="EMBL/GenBank/DDBJ databases">
        <authorList>
            <person name="Waldvogel A.-M."/>
            <person name="Schoenle A."/>
        </authorList>
    </citation>
    <scope>NUCLEOTIDE SEQUENCE [LARGE SCALE GENOMIC DNA]</scope>
</reference>
<proteinExistence type="predicted"/>
<organism evidence="2 3">
    <name type="scientific">Knipowitschia caucasica</name>
    <name type="common">Caucasian dwarf goby</name>
    <name type="synonym">Pomatoschistus caucasicus</name>
    <dbReference type="NCBI Taxonomy" id="637954"/>
    <lineage>
        <taxon>Eukaryota</taxon>
        <taxon>Metazoa</taxon>
        <taxon>Chordata</taxon>
        <taxon>Craniata</taxon>
        <taxon>Vertebrata</taxon>
        <taxon>Euteleostomi</taxon>
        <taxon>Actinopterygii</taxon>
        <taxon>Neopterygii</taxon>
        <taxon>Teleostei</taxon>
        <taxon>Neoteleostei</taxon>
        <taxon>Acanthomorphata</taxon>
        <taxon>Gobiaria</taxon>
        <taxon>Gobiiformes</taxon>
        <taxon>Gobioidei</taxon>
        <taxon>Gobiidae</taxon>
        <taxon>Gobiinae</taxon>
        <taxon>Knipowitschia</taxon>
    </lineage>
</organism>
<feature type="compositionally biased region" description="Basic and acidic residues" evidence="1">
    <location>
        <begin position="97"/>
        <end position="112"/>
    </location>
</feature>
<feature type="compositionally biased region" description="Basic and acidic residues" evidence="1">
    <location>
        <begin position="177"/>
        <end position="192"/>
    </location>
</feature>